<evidence type="ECO:0000256" key="3">
    <source>
        <dbReference type="ARBA" id="ARBA00022982"/>
    </source>
</evidence>
<dbReference type="EMBL" id="FNIB01000001">
    <property type="protein sequence ID" value="SDM51881.1"/>
    <property type="molecule type" value="Genomic_DNA"/>
</dbReference>
<feature type="site" description="Contributes to redox potential value" evidence="8">
    <location>
        <position position="33"/>
    </location>
</feature>
<feature type="site" description="Contributes to redox potential value" evidence="8">
    <location>
        <position position="32"/>
    </location>
</feature>
<dbReference type="PROSITE" id="PS51352">
    <property type="entry name" value="THIOREDOXIN_2"/>
    <property type="match status" value="1"/>
</dbReference>
<dbReference type="Proteomes" id="UP000199639">
    <property type="component" value="Unassembled WGS sequence"/>
</dbReference>
<feature type="site" description="Deprotonates C-terminal active site Cys" evidence="8">
    <location>
        <position position="25"/>
    </location>
</feature>
<dbReference type="PANTHER" id="PTHR45663:SF11">
    <property type="entry name" value="GEO12009P1"/>
    <property type="match status" value="1"/>
</dbReference>
<keyword evidence="5 9" id="KW-0676">Redox-active center</keyword>
<organism evidence="11 13">
    <name type="scientific">Cryobacterium flavum</name>
    <dbReference type="NCBI Taxonomy" id="1424659"/>
    <lineage>
        <taxon>Bacteria</taxon>
        <taxon>Bacillati</taxon>
        <taxon>Actinomycetota</taxon>
        <taxon>Actinomycetes</taxon>
        <taxon>Micrococcales</taxon>
        <taxon>Microbacteriaceae</taxon>
        <taxon>Cryobacterium</taxon>
    </lineage>
</organism>
<dbReference type="PANTHER" id="PTHR45663">
    <property type="entry name" value="GEO12009P1"/>
    <property type="match status" value="1"/>
</dbReference>
<sequence length="107" mass="11853">MTARAVTEANFEQEVINNEKTVLVDFWAEWCGPCRAVSPILDQIAAENADKLDIVKLNVDEHPALAAKYQITSIPAMKVFQKGEVVKTVIGAKPKPQLEKDLADYLV</sequence>
<dbReference type="Proteomes" id="UP000298252">
    <property type="component" value="Unassembled WGS sequence"/>
</dbReference>
<comment type="similarity">
    <text evidence="1 7">Belongs to the thioredoxin family.</text>
</comment>
<evidence type="ECO:0000256" key="7">
    <source>
        <dbReference type="PIRNR" id="PIRNR000077"/>
    </source>
</evidence>
<accession>A0A4V3I925</accession>
<dbReference type="InterPro" id="IPR005746">
    <property type="entry name" value="Thioredoxin"/>
</dbReference>
<dbReference type="InterPro" id="IPR036249">
    <property type="entry name" value="Thioredoxin-like_sf"/>
</dbReference>
<dbReference type="FunFam" id="3.40.30.10:FF:000001">
    <property type="entry name" value="Thioredoxin"/>
    <property type="match status" value="1"/>
</dbReference>
<keyword evidence="2" id="KW-0813">Transport</keyword>
<dbReference type="CDD" id="cd02947">
    <property type="entry name" value="TRX_family"/>
    <property type="match status" value="1"/>
</dbReference>
<evidence type="ECO:0000256" key="4">
    <source>
        <dbReference type="ARBA" id="ARBA00023157"/>
    </source>
</evidence>
<evidence type="ECO:0000256" key="6">
    <source>
        <dbReference type="NCBIfam" id="TIGR01068"/>
    </source>
</evidence>
<protein>
    <recommendedName>
        <fullName evidence="6 7">Thioredoxin</fullName>
    </recommendedName>
</protein>
<dbReference type="SUPFAM" id="SSF52833">
    <property type="entry name" value="Thioredoxin-like"/>
    <property type="match status" value="1"/>
</dbReference>
<keyword evidence="3" id="KW-0249">Electron transport</keyword>
<reference evidence="11 13" key="1">
    <citation type="submission" date="2016-10" db="EMBL/GenBank/DDBJ databases">
        <authorList>
            <person name="Varghese N."/>
            <person name="Submissions S."/>
        </authorList>
    </citation>
    <scope>NUCLEOTIDE SEQUENCE [LARGE SCALE GENOMIC DNA]</scope>
    <source>
        <strain evidence="11 13">CGMCC 1.11215</strain>
    </source>
</reference>
<gene>
    <name evidence="12" type="primary">trxA</name>
    <name evidence="12" type="ORF">E3O21_08065</name>
    <name evidence="11" type="ORF">SAMN05216368_101204</name>
</gene>
<feature type="domain" description="Thioredoxin" evidence="10">
    <location>
        <begin position="1"/>
        <end position="107"/>
    </location>
</feature>
<evidence type="ECO:0000313" key="12">
    <source>
        <dbReference type="EMBL" id="TFB77623.1"/>
    </source>
</evidence>
<dbReference type="GO" id="GO:0005829">
    <property type="term" value="C:cytosol"/>
    <property type="evidence" value="ECO:0007669"/>
    <property type="project" value="TreeGrafter"/>
</dbReference>
<feature type="active site" description="Nucleophile" evidence="8">
    <location>
        <position position="34"/>
    </location>
</feature>
<dbReference type="InterPro" id="IPR013766">
    <property type="entry name" value="Thioredoxin_domain"/>
</dbReference>
<evidence type="ECO:0000313" key="13">
    <source>
        <dbReference type="Proteomes" id="UP000199639"/>
    </source>
</evidence>
<dbReference type="PROSITE" id="PS00194">
    <property type="entry name" value="THIOREDOXIN_1"/>
    <property type="match status" value="1"/>
</dbReference>
<dbReference type="PIRSF" id="PIRSF000077">
    <property type="entry name" value="Thioredoxin"/>
    <property type="match status" value="1"/>
</dbReference>
<dbReference type="NCBIfam" id="TIGR01068">
    <property type="entry name" value="thioredoxin"/>
    <property type="match status" value="1"/>
</dbReference>
<dbReference type="GO" id="GO:0045454">
    <property type="term" value="P:cell redox homeostasis"/>
    <property type="evidence" value="ECO:0007669"/>
    <property type="project" value="TreeGrafter"/>
</dbReference>
<keyword evidence="4 9" id="KW-1015">Disulfide bond</keyword>
<evidence type="ECO:0000256" key="8">
    <source>
        <dbReference type="PIRSR" id="PIRSR000077-1"/>
    </source>
</evidence>
<dbReference type="Gene3D" id="3.40.30.10">
    <property type="entry name" value="Glutaredoxin"/>
    <property type="match status" value="1"/>
</dbReference>
<dbReference type="PRINTS" id="PR00421">
    <property type="entry name" value="THIOREDOXIN"/>
</dbReference>
<evidence type="ECO:0000256" key="2">
    <source>
        <dbReference type="ARBA" id="ARBA00022448"/>
    </source>
</evidence>
<dbReference type="Pfam" id="PF00085">
    <property type="entry name" value="Thioredoxin"/>
    <property type="match status" value="1"/>
</dbReference>
<dbReference type="EMBL" id="SOFD01000024">
    <property type="protein sequence ID" value="TFB77623.1"/>
    <property type="molecule type" value="Genomic_DNA"/>
</dbReference>
<evidence type="ECO:0000313" key="11">
    <source>
        <dbReference type="EMBL" id="SDM51881.1"/>
    </source>
</evidence>
<evidence type="ECO:0000256" key="9">
    <source>
        <dbReference type="PIRSR" id="PIRSR000077-4"/>
    </source>
</evidence>
<evidence type="ECO:0000313" key="14">
    <source>
        <dbReference type="Proteomes" id="UP000298252"/>
    </source>
</evidence>
<feature type="disulfide bond" description="Redox-active" evidence="9">
    <location>
        <begin position="31"/>
        <end position="34"/>
    </location>
</feature>
<dbReference type="InterPro" id="IPR017937">
    <property type="entry name" value="Thioredoxin_CS"/>
</dbReference>
<name>A0A4V3I925_9MICO</name>
<dbReference type="AlphaFoldDB" id="A0A4V3I925"/>
<evidence type="ECO:0000256" key="5">
    <source>
        <dbReference type="ARBA" id="ARBA00023284"/>
    </source>
</evidence>
<dbReference type="GO" id="GO:0015035">
    <property type="term" value="F:protein-disulfide reductase activity"/>
    <property type="evidence" value="ECO:0007669"/>
    <property type="project" value="UniProtKB-UniRule"/>
</dbReference>
<reference evidence="12 14" key="2">
    <citation type="submission" date="2019-03" db="EMBL/GenBank/DDBJ databases">
        <title>Genomics of glacier-inhabiting Cryobacterium strains.</title>
        <authorList>
            <person name="Liu Q."/>
            <person name="Xin Y.-H."/>
        </authorList>
    </citation>
    <scope>NUCLEOTIDE SEQUENCE [LARGE SCALE GENOMIC DNA]</scope>
    <source>
        <strain evidence="12 14">Hh8</strain>
    </source>
</reference>
<keyword evidence="14" id="KW-1185">Reference proteome</keyword>
<dbReference type="STRING" id="1424659.SAMN05216368_101204"/>
<proteinExistence type="inferred from homology"/>
<dbReference type="RefSeq" id="WP_092338350.1">
    <property type="nucleotide sequence ID" value="NZ_FNIB01000001.1"/>
</dbReference>
<evidence type="ECO:0000256" key="1">
    <source>
        <dbReference type="ARBA" id="ARBA00008987"/>
    </source>
</evidence>
<feature type="active site" description="Nucleophile" evidence="8">
    <location>
        <position position="31"/>
    </location>
</feature>
<evidence type="ECO:0000259" key="10">
    <source>
        <dbReference type="PROSITE" id="PS51352"/>
    </source>
</evidence>